<sequence>MRLEDLAVRNVLARPEGNKRNVDDGSYKGITTFAELAERDSQFSDDGKRVVLNIKVEIEDDEGEMVDLYIAPNYSWSKKGKMIKLLEKLDCLPAPGESIDLDDLVGIPVQVIVENVEKDGEVYSNIVSIKRDKTEKVKKKPKPTKEAIRKKALAKAAEERINASEKLFSNDSTDLDLDDEEEFDEVQLDDEDDIDLDDI</sequence>
<comment type="caution">
    <text evidence="2">The sequence shown here is derived from an EMBL/GenBank/DDBJ whole genome shotgun (WGS) entry which is preliminary data.</text>
</comment>
<dbReference type="EMBL" id="JALP01000220">
    <property type="protein sequence ID" value="THG89539.1"/>
    <property type="molecule type" value="Genomic_DNA"/>
</dbReference>
<dbReference type="OrthoDB" id="2859251at2"/>
<protein>
    <submittedName>
        <fullName evidence="2">Uncharacterized protein</fullName>
    </submittedName>
</protein>
<dbReference type="Proteomes" id="UP000297014">
    <property type="component" value="Unassembled WGS sequence"/>
</dbReference>
<keyword evidence="4" id="KW-1185">Reference proteome</keyword>
<evidence type="ECO:0000313" key="3">
    <source>
        <dbReference type="EMBL" id="THG89539.1"/>
    </source>
</evidence>
<dbReference type="Proteomes" id="UP000002754">
    <property type="component" value="Unassembled WGS sequence"/>
</dbReference>
<evidence type="ECO:0000313" key="4">
    <source>
        <dbReference type="Proteomes" id="UP000002754"/>
    </source>
</evidence>
<feature type="compositionally biased region" description="Acidic residues" evidence="1">
    <location>
        <begin position="173"/>
        <end position="199"/>
    </location>
</feature>
<gene>
    <name evidence="3" type="ORF">AJ85_17075</name>
    <name evidence="2" type="ORF">BALCAV_0211515</name>
</gene>
<evidence type="ECO:0000256" key="1">
    <source>
        <dbReference type="SAM" id="MobiDB-lite"/>
    </source>
</evidence>
<dbReference type="eggNOG" id="ENOG50303YN">
    <property type="taxonomic scope" value="Bacteria"/>
</dbReference>
<name>A0A094YUR9_ALKAL</name>
<evidence type="ECO:0000313" key="2">
    <source>
        <dbReference type="EMBL" id="KGA97227.1"/>
    </source>
</evidence>
<reference evidence="2 4" key="1">
    <citation type="journal article" date="2014" name="Genome Announc.">
        <title>Draft Genome Sequence of Bacillus alcalophilus AV1934, a Classic Alkaliphile Isolated from Human Feces in 1934.</title>
        <authorList>
            <person name="Attie O."/>
            <person name="Jayaprakash A."/>
            <person name="Shah H."/>
            <person name="Paulsen I.T."/>
            <person name="Morino M."/>
            <person name="Takahashi Y."/>
            <person name="Narumi I."/>
            <person name="Sachidanandam R."/>
            <person name="Satoh K."/>
            <person name="Ito M."/>
            <person name="Krulwich T.A."/>
        </authorList>
    </citation>
    <scope>NUCLEOTIDE SEQUENCE [LARGE SCALE GENOMIC DNA]</scope>
    <source>
        <strain evidence="2 4">AV1934</strain>
    </source>
</reference>
<proteinExistence type="predicted"/>
<organism evidence="2 4">
    <name type="scientific">Alkalihalobacillus alcalophilus ATCC 27647 = CGMCC 1.3604</name>
    <dbReference type="NCBI Taxonomy" id="1218173"/>
    <lineage>
        <taxon>Bacteria</taxon>
        <taxon>Bacillati</taxon>
        <taxon>Bacillota</taxon>
        <taxon>Bacilli</taxon>
        <taxon>Bacillales</taxon>
        <taxon>Bacillaceae</taxon>
        <taxon>Alkalihalobacillus</taxon>
    </lineage>
</organism>
<feature type="region of interest" description="Disordered" evidence="1">
    <location>
        <begin position="170"/>
        <end position="199"/>
    </location>
</feature>
<reference evidence="3 5" key="2">
    <citation type="submission" date="2014-01" db="EMBL/GenBank/DDBJ databases">
        <title>Draft genome sequencing of Bacillus alcalophilus CGMCC 1.3604.</title>
        <authorList>
            <person name="Yang J."/>
            <person name="Diao L."/>
            <person name="Yang S."/>
        </authorList>
    </citation>
    <scope>NUCLEOTIDE SEQUENCE [LARGE SCALE GENOMIC DNA]</scope>
    <source>
        <strain evidence="3 5">CGMCC 1.3604</strain>
    </source>
</reference>
<dbReference type="EMBL" id="ALPT02000034">
    <property type="protein sequence ID" value="KGA97227.1"/>
    <property type="molecule type" value="Genomic_DNA"/>
</dbReference>
<dbReference type="AlphaFoldDB" id="A0A094YUR9"/>
<evidence type="ECO:0000313" key="5">
    <source>
        <dbReference type="Proteomes" id="UP000297014"/>
    </source>
</evidence>
<dbReference type="RefSeq" id="WP_003322778.1">
    <property type="nucleotide sequence ID" value="NZ_ALPT02000034.1"/>
</dbReference>
<accession>A0A094YUR9</accession>